<gene>
    <name evidence="1" type="ORF">GCM10008023_29640</name>
</gene>
<dbReference type="RefSeq" id="WP_189676877.1">
    <property type="nucleotide sequence ID" value="NZ_BNAQ01000004.1"/>
</dbReference>
<accession>A0ABQ3LNW0</accession>
<sequence length="149" mass="16261">MLSQLEQVSANLAAARALRAEGVPYRVIGRRLALTTSQLGHIRRTLKREKAGQTRLHRTMPGATARDFPVGRSALPAGLRGILTRAGYRTLGDLADRIADRDQPGLETMPGLGPVRIRLVRALLDEFGLRAGSSDLQAEIEALFPDLRD</sequence>
<protein>
    <recommendedName>
        <fullName evidence="3">RNA polymerase alpha subunit C-terminal domain-containing protein</fullName>
    </recommendedName>
</protein>
<reference evidence="2" key="1">
    <citation type="journal article" date="2019" name="Int. J. Syst. Evol. Microbiol.">
        <title>The Global Catalogue of Microorganisms (GCM) 10K type strain sequencing project: providing services to taxonomists for standard genome sequencing and annotation.</title>
        <authorList>
            <consortium name="The Broad Institute Genomics Platform"/>
            <consortium name="The Broad Institute Genome Sequencing Center for Infectious Disease"/>
            <person name="Wu L."/>
            <person name="Ma J."/>
        </authorList>
    </citation>
    <scope>NUCLEOTIDE SEQUENCE [LARGE SCALE GENOMIC DNA]</scope>
    <source>
        <strain evidence="2">CGMCC 1.8957</strain>
    </source>
</reference>
<evidence type="ECO:0008006" key="3">
    <source>
        <dbReference type="Google" id="ProtNLM"/>
    </source>
</evidence>
<evidence type="ECO:0000313" key="1">
    <source>
        <dbReference type="EMBL" id="GHH21034.1"/>
    </source>
</evidence>
<proteinExistence type="predicted"/>
<name>A0ABQ3LNW0_9SPHN</name>
<comment type="caution">
    <text evidence="1">The sequence shown here is derived from an EMBL/GenBank/DDBJ whole genome shotgun (WGS) entry which is preliminary data.</text>
</comment>
<keyword evidence="2" id="KW-1185">Reference proteome</keyword>
<dbReference type="EMBL" id="BNAQ01000004">
    <property type="protein sequence ID" value="GHH21034.1"/>
    <property type="molecule type" value="Genomic_DNA"/>
</dbReference>
<evidence type="ECO:0000313" key="2">
    <source>
        <dbReference type="Proteomes" id="UP000652430"/>
    </source>
</evidence>
<organism evidence="1 2">
    <name type="scientific">Sphingomonas glacialis</name>
    <dbReference type="NCBI Taxonomy" id="658225"/>
    <lineage>
        <taxon>Bacteria</taxon>
        <taxon>Pseudomonadati</taxon>
        <taxon>Pseudomonadota</taxon>
        <taxon>Alphaproteobacteria</taxon>
        <taxon>Sphingomonadales</taxon>
        <taxon>Sphingomonadaceae</taxon>
        <taxon>Sphingomonas</taxon>
    </lineage>
</organism>
<dbReference type="Proteomes" id="UP000652430">
    <property type="component" value="Unassembled WGS sequence"/>
</dbReference>
<dbReference type="SUPFAM" id="SSF47789">
    <property type="entry name" value="C-terminal domain of RNA polymerase alpha subunit"/>
    <property type="match status" value="1"/>
</dbReference>